<sequence length="273" mass="28322">MSRAWEPGDEPTVGVLEPDDGRTPLDVTALEGVCDTWDAEFVTGGIEDVLALEPTVVIVPDESTLSAIARERLGCPVLPTGSISGIESAEHDRAGVALETALEGDATVRRHQLLEVAIEPTTDGSGGESHNEHGTLEAVESTRAAFDVTLVTDEPARISEFGVESRDESVASFRADGVVVATPAGSHGYASAIDGPELSRVVDGVAVVPIAPFVRRTRRWVLPTDDLVLTVERDTGAVALVVDGESIGTIGVGSRVVISPGGSVATLSAPVSQ</sequence>
<feature type="region of interest" description="Disordered" evidence="1">
    <location>
        <begin position="1"/>
        <end position="21"/>
    </location>
</feature>
<keyword evidence="2" id="KW-0418">Kinase</keyword>
<organism evidence="2 3">
    <name type="scientific">Salinadaptatus halalkaliphilus</name>
    <dbReference type="NCBI Taxonomy" id="2419781"/>
    <lineage>
        <taxon>Archaea</taxon>
        <taxon>Methanobacteriati</taxon>
        <taxon>Methanobacteriota</taxon>
        <taxon>Stenosarchaea group</taxon>
        <taxon>Halobacteria</taxon>
        <taxon>Halobacteriales</taxon>
        <taxon>Natrialbaceae</taxon>
        <taxon>Salinadaptatus</taxon>
    </lineage>
</organism>
<name>A0A4V3VL61_9EURY</name>
<protein>
    <submittedName>
        <fullName evidence="2">NAD(+)/NADH kinase</fullName>
    </submittedName>
</protein>
<dbReference type="InterPro" id="IPR016064">
    <property type="entry name" value="NAD/diacylglycerol_kinase_sf"/>
</dbReference>
<evidence type="ECO:0000256" key="1">
    <source>
        <dbReference type="SAM" id="MobiDB-lite"/>
    </source>
</evidence>
<reference evidence="2 3" key="1">
    <citation type="submission" date="2018-10" db="EMBL/GenBank/DDBJ databases">
        <title>Natronolimnobius sp. XQ-INN 246 isolated from Inner Mongolia Autonomous Region of China.</title>
        <authorList>
            <person name="Xue Q."/>
        </authorList>
    </citation>
    <scope>NUCLEOTIDE SEQUENCE [LARGE SCALE GENOMIC DNA]</scope>
    <source>
        <strain evidence="2 3">XQ-INN 246</strain>
    </source>
</reference>
<dbReference type="AlphaFoldDB" id="A0A4V3VL61"/>
<dbReference type="GO" id="GO:0006741">
    <property type="term" value="P:NADP+ biosynthetic process"/>
    <property type="evidence" value="ECO:0007669"/>
    <property type="project" value="TreeGrafter"/>
</dbReference>
<comment type="caution">
    <text evidence="2">The sequence shown here is derived from an EMBL/GenBank/DDBJ whole genome shotgun (WGS) entry which is preliminary data.</text>
</comment>
<keyword evidence="2" id="KW-0808">Transferase</keyword>
<dbReference type="GO" id="GO:0003951">
    <property type="term" value="F:NAD+ kinase activity"/>
    <property type="evidence" value="ECO:0007669"/>
    <property type="project" value="InterPro"/>
</dbReference>
<dbReference type="PANTHER" id="PTHR20275:SF0">
    <property type="entry name" value="NAD KINASE"/>
    <property type="match status" value="1"/>
</dbReference>
<dbReference type="InterPro" id="IPR017437">
    <property type="entry name" value="ATP-NAD_kinase_PpnK-typ_C"/>
</dbReference>
<dbReference type="Gene3D" id="2.60.200.30">
    <property type="entry name" value="Probable inorganic polyphosphate/atp-NAD kinase, domain 2"/>
    <property type="match status" value="1"/>
</dbReference>
<evidence type="ECO:0000313" key="2">
    <source>
        <dbReference type="EMBL" id="THE64397.1"/>
    </source>
</evidence>
<dbReference type="Proteomes" id="UP000318864">
    <property type="component" value="Unassembled WGS sequence"/>
</dbReference>
<dbReference type="Pfam" id="PF20143">
    <property type="entry name" value="NAD_kinase_C"/>
    <property type="match status" value="1"/>
</dbReference>
<dbReference type="SUPFAM" id="SSF111331">
    <property type="entry name" value="NAD kinase/diacylglycerol kinase-like"/>
    <property type="match status" value="1"/>
</dbReference>
<dbReference type="OrthoDB" id="170401at2157"/>
<evidence type="ECO:0000313" key="3">
    <source>
        <dbReference type="Proteomes" id="UP000318864"/>
    </source>
</evidence>
<keyword evidence="3" id="KW-1185">Reference proteome</keyword>
<dbReference type="RefSeq" id="WP_141465184.1">
    <property type="nucleotide sequence ID" value="NZ_RBZW01000033.1"/>
</dbReference>
<dbReference type="GO" id="GO:0019674">
    <property type="term" value="P:NAD+ metabolic process"/>
    <property type="evidence" value="ECO:0007669"/>
    <property type="project" value="InterPro"/>
</dbReference>
<dbReference type="PANTHER" id="PTHR20275">
    <property type="entry name" value="NAD KINASE"/>
    <property type="match status" value="1"/>
</dbReference>
<accession>A0A4V3VL61</accession>
<dbReference type="EMBL" id="RBZW01000033">
    <property type="protein sequence ID" value="THE64397.1"/>
    <property type="molecule type" value="Genomic_DNA"/>
</dbReference>
<gene>
    <name evidence="2" type="ORF">D8Y22_13375</name>
</gene>
<proteinExistence type="predicted"/>